<organism evidence="8 9">
    <name type="scientific">Hominiventricola aquisgranensis</name>
    <dbReference type="NCBI Taxonomy" id="3133164"/>
    <lineage>
        <taxon>Bacteria</taxon>
        <taxon>Bacillati</taxon>
        <taxon>Bacillota</taxon>
        <taxon>Clostridia</taxon>
        <taxon>Lachnospirales</taxon>
        <taxon>Lachnospiraceae</taxon>
        <taxon>Hominiventricola</taxon>
    </lineage>
</organism>
<evidence type="ECO:0000256" key="3">
    <source>
        <dbReference type="ARBA" id="ARBA00022801"/>
    </source>
</evidence>
<dbReference type="Proteomes" id="UP001470288">
    <property type="component" value="Unassembled WGS sequence"/>
</dbReference>
<dbReference type="Gene3D" id="3.20.20.80">
    <property type="entry name" value="Glycosidases"/>
    <property type="match status" value="1"/>
</dbReference>
<proteinExistence type="inferred from homology"/>
<keyword evidence="4 7" id="KW-0326">Glycosidase</keyword>
<dbReference type="PROSITE" id="PS00653">
    <property type="entry name" value="GLYCOSYL_HYDROL_F1_2"/>
    <property type="match status" value="1"/>
</dbReference>
<dbReference type="PROSITE" id="PS00572">
    <property type="entry name" value="GLYCOSYL_HYDROL_F1_1"/>
    <property type="match status" value="1"/>
</dbReference>
<evidence type="ECO:0000313" key="9">
    <source>
        <dbReference type="Proteomes" id="UP001470288"/>
    </source>
</evidence>
<dbReference type="InterPro" id="IPR017853">
    <property type="entry name" value="GH"/>
</dbReference>
<dbReference type="SUPFAM" id="SSF51445">
    <property type="entry name" value="(Trans)glycosidases"/>
    <property type="match status" value="1"/>
</dbReference>
<dbReference type="GO" id="GO:0016798">
    <property type="term" value="F:hydrolase activity, acting on glycosyl bonds"/>
    <property type="evidence" value="ECO:0007669"/>
    <property type="project" value="UniProtKB-KW"/>
</dbReference>
<dbReference type="PANTHER" id="PTHR10353">
    <property type="entry name" value="GLYCOSYL HYDROLASE"/>
    <property type="match status" value="1"/>
</dbReference>
<dbReference type="PANTHER" id="PTHR10353:SF36">
    <property type="entry name" value="LP05116P"/>
    <property type="match status" value="1"/>
</dbReference>
<gene>
    <name evidence="8" type="ORF">WMO62_09220</name>
</gene>
<dbReference type="InterPro" id="IPR001360">
    <property type="entry name" value="Glyco_hydro_1"/>
</dbReference>
<sequence>MNKEFLWGSATAAYQCEGGWKEGGKGLSNWDVFCHSEKNSVNPVTGDVACDFYHHYEEDIRMLAEGGQNAYRFSIAWTRILPDGTGRKSQEGIDFYHRVIDTCRKYHVEPLVTLYHYDLPESIYEAGGWENRNIVEQFVEYARICFEEYGQKVNYWVTINEPNYETLCCYGFGNYPPNVKDLGRRWRAMHHMLLASARAVAVFRELKLPGMVGLVSDSYPIAVLTDNEAHKKAAHMADLFFNLCVNDVCVKGAYPQDFVDQLKKDGYDLSYMKEEDPSIFADGCVDYLGINAYNRYIAEPADGPETNLGVNNTGDGKKTKFQIGNWFSLGEDSEMEKTPWGMEINPRSIYDLLMDLKRLYPQIPVIITENGVGNYDEVVDGQIHDQYRIAYLEGYVDWIERAMEDGCTVLGYFVWSTMDVYSWINGYKKRYGLVYIDYDSDDLVRIPKDSYYWYKNKIQNRRKSFNGKIHSIY</sequence>
<dbReference type="EMBL" id="JBBMFC010000014">
    <property type="protein sequence ID" value="MEQ2579016.1"/>
    <property type="molecule type" value="Genomic_DNA"/>
</dbReference>
<comment type="similarity">
    <text evidence="1 6">Belongs to the glycosyl hydrolase 1 family.</text>
</comment>
<dbReference type="InterPro" id="IPR018120">
    <property type="entry name" value="Glyco_hydro_1_AS"/>
</dbReference>
<dbReference type="RefSeq" id="WP_349144497.1">
    <property type="nucleotide sequence ID" value="NZ_JBBMFC010000014.1"/>
</dbReference>
<dbReference type="InterPro" id="IPR033132">
    <property type="entry name" value="GH_1_N_CS"/>
</dbReference>
<name>A0ABV1I1G8_9FIRM</name>
<reference evidence="8 9" key="1">
    <citation type="submission" date="2024-03" db="EMBL/GenBank/DDBJ databases">
        <title>Human intestinal bacterial collection.</title>
        <authorList>
            <person name="Pauvert C."/>
            <person name="Hitch T.C.A."/>
            <person name="Clavel T."/>
        </authorList>
    </citation>
    <scope>NUCLEOTIDE SEQUENCE [LARGE SCALE GENOMIC DNA]</scope>
    <source>
        <strain evidence="8 9">CLA-AA-H78B</strain>
    </source>
</reference>
<keyword evidence="9" id="KW-1185">Reference proteome</keyword>
<accession>A0ABV1I1G8</accession>
<evidence type="ECO:0000256" key="5">
    <source>
        <dbReference type="PROSITE-ProRule" id="PRU10055"/>
    </source>
</evidence>
<evidence type="ECO:0000256" key="4">
    <source>
        <dbReference type="ARBA" id="ARBA00023295"/>
    </source>
</evidence>
<evidence type="ECO:0000256" key="1">
    <source>
        <dbReference type="ARBA" id="ARBA00010838"/>
    </source>
</evidence>
<evidence type="ECO:0000256" key="6">
    <source>
        <dbReference type="RuleBase" id="RU003690"/>
    </source>
</evidence>
<dbReference type="EC" id="3.2.1.21" evidence="2"/>
<comment type="caution">
    <text evidence="8">The sequence shown here is derived from an EMBL/GenBank/DDBJ whole genome shotgun (WGS) entry which is preliminary data.</text>
</comment>
<evidence type="ECO:0000313" key="8">
    <source>
        <dbReference type="EMBL" id="MEQ2579016.1"/>
    </source>
</evidence>
<evidence type="ECO:0000256" key="2">
    <source>
        <dbReference type="ARBA" id="ARBA00012744"/>
    </source>
</evidence>
<evidence type="ECO:0000256" key="7">
    <source>
        <dbReference type="RuleBase" id="RU004468"/>
    </source>
</evidence>
<feature type="active site" description="Nucleophile" evidence="5">
    <location>
        <position position="369"/>
    </location>
</feature>
<keyword evidence="3 7" id="KW-0378">Hydrolase</keyword>
<protein>
    <recommendedName>
        <fullName evidence="2">beta-glucosidase</fullName>
        <ecNumber evidence="2">3.2.1.21</ecNumber>
    </recommendedName>
</protein>
<dbReference type="PRINTS" id="PR00131">
    <property type="entry name" value="GLHYDRLASE1"/>
</dbReference>
<dbReference type="Pfam" id="PF00232">
    <property type="entry name" value="Glyco_hydro_1"/>
    <property type="match status" value="1"/>
</dbReference>